<evidence type="ECO:0000256" key="4">
    <source>
        <dbReference type="ARBA" id="ARBA00023136"/>
    </source>
</evidence>
<dbReference type="PANTHER" id="PTHR11040:SF140">
    <property type="entry name" value="ZRT (ZRT), IRT- (IRT-) LIKE PROTEIN TRANSPORTER"/>
    <property type="match status" value="1"/>
</dbReference>
<evidence type="ECO:0000256" key="5">
    <source>
        <dbReference type="SAM" id="Phobius"/>
    </source>
</evidence>
<evidence type="ECO:0000256" key="3">
    <source>
        <dbReference type="ARBA" id="ARBA00022989"/>
    </source>
</evidence>
<dbReference type="InterPro" id="IPR003689">
    <property type="entry name" value="ZIP"/>
</dbReference>
<feature type="transmembrane region" description="Helical" evidence="5">
    <location>
        <begin position="79"/>
        <end position="104"/>
    </location>
</feature>
<evidence type="ECO:0000256" key="2">
    <source>
        <dbReference type="ARBA" id="ARBA00022692"/>
    </source>
</evidence>
<dbReference type="GO" id="GO:0005385">
    <property type="term" value="F:zinc ion transmembrane transporter activity"/>
    <property type="evidence" value="ECO:0007669"/>
    <property type="project" value="TreeGrafter"/>
</dbReference>
<keyword evidence="4 5" id="KW-0472">Membrane</keyword>
<feature type="chain" id="PRO_5043674497" evidence="6">
    <location>
        <begin position="19"/>
        <end position="344"/>
    </location>
</feature>
<protein>
    <submittedName>
        <fullName evidence="7">Zinc transporter zip1</fullName>
    </submittedName>
</protein>
<organism evidence="7 8">
    <name type="scientific">Plakobranchus ocellatus</name>
    <dbReference type="NCBI Taxonomy" id="259542"/>
    <lineage>
        <taxon>Eukaryota</taxon>
        <taxon>Metazoa</taxon>
        <taxon>Spiralia</taxon>
        <taxon>Lophotrochozoa</taxon>
        <taxon>Mollusca</taxon>
        <taxon>Gastropoda</taxon>
        <taxon>Heterobranchia</taxon>
        <taxon>Euthyneura</taxon>
        <taxon>Panpulmonata</taxon>
        <taxon>Sacoglossa</taxon>
        <taxon>Placobranchoidea</taxon>
        <taxon>Plakobranchidae</taxon>
        <taxon>Plakobranchus</taxon>
    </lineage>
</organism>
<accession>A0AAV4DAD5</accession>
<dbReference type="GO" id="GO:0005886">
    <property type="term" value="C:plasma membrane"/>
    <property type="evidence" value="ECO:0007669"/>
    <property type="project" value="TreeGrafter"/>
</dbReference>
<feature type="transmembrane region" description="Helical" evidence="5">
    <location>
        <begin position="246"/>
        <end position="264"/>
    </location>
</feature>
<comment type="subcellular location">
    <subcellularLocation>
        <location evidence="1">Membrane</location>
        <topology evidence="1">Multi-pass membrane protein</topology>
    </subcellularLocation>
</comment>
<feature type="transmembrane region" description="Helical" evidence="5">
    <location>
        <begin position="46"/>
        <end position="67"/>
    </location>
</feature>
<reference evidence="7 8" key="1">
    <citation type="journal article" date="2021" name="Elife">
        <title>Chloroplast acquisition without the gene transfer in kleptoplastic sea slugs, Plakobranchus ocellatus.</title>
        <authorList>
            <person name="Maeda T."/>
            <person name="Takahashi S."/>
            <person name="Yoshida T."/>
            <person name="Shimamura S."/>
            <person name="Takaki Y."/>
            <person name="Nagai Y."/>
            <person name="Toyoda A."/>
            <person name="Suzuki Y."/>
            <person name="Arimoto A."/>
            <person name="Ishii H."/>
            <person name="Satoh N."/>
            <person name="Nishiyama T."/>
            <person name="Hasebe M."/>
            <person name="Maruyama T."/>
            <person name="Minagawa J."/>
            <person name="Obokata J."/>
            <person name="Shigenobu S."/>
        </authorList>
    </citation>
    <scope>NUCLEOTIDE SEQUENCE [LARGE SCALE GENOMIC DNA]</scope>
</reference>
<dbReference type="PANTHER" id="PTHR11040">
    <property type="entry name" value="ZINC/IRON TRANSPORTER"/>
    <property type="match status" value="1"/>
</dbReference>
<dbReference type="EMBL" id="BLXT01007646">
    <property type="protein sequence ID" value="GFO41050.1"/>
    <property type="molecule type" value="Genomic_DNA"/>
</dbReference>
<evidence type="ECO:0000313" key="7">
    <source>
        <dbReference type="EMBL" id="GFO41050.1"/>
    </source>
</evidence>
<feature type="transmembrane region" description="Helical" evidence="5">
    <location>
        <begin position="308"/>
        <end position="327"/>
    </location>
</feature>
<keyword evidence="3 5" id="KW-1133">Transmembrane helix</keyword>
<dbReference type="AlphaFoldDB" id="A0AAV4DAD5"/>
<keyword evidence="6" id="KW-0732">Signal</keyword>
<evidence type="ECO:0000256" key="1">
    <source>
        <dbReference type="ARBA" id="ARBA00004141"/>
    </source>
</evidence>
<keyword evidence="8" id="KW-1185">Reference proteome</keyword>
<sequence>MTLVFGMVPLILIKLIHTSQVQHSTNLGRSPSDNVSTTRIALYKRALSFLSCFSAGVFLATCLLDLLPSVRHNLIKVLFSMSIYTGFPVAEFVMTFGLFIILIVEQIVLSFKESHSAGTRENSDNERQSLLYKSQPDEFTGSHESENSLGGLSDDPCIQSSAQTEEVALEDENSNPRAHSPLRAMLLVCALALHSIFEGLTVGLQHKIGDVLGIFAALVLHKSILSFSLGMNLVQSRISRKSAVKSILVFSIASPMGIAIGLMINDLWNSVSSGLVHGLLQGVASGTFLYIIFFEILPKEFNNGDDRLLKIFFLLIGYSAVTGILFLSDDTKHPFCVISDDAGN</sequence>
<dbReference type="Proteomes" id="UP000735302">
    <property type="component" value="Unassembled WGS sequence"/>
</dbReference>
<name>A0AAV4DAD5_9GAST</name>
<evidence type="ECO:0000313" key="8">
    <source>
        <dbReference type="Proteomes" id="UP000735302"/>
    </source>
</evidence>
<proteinExistence type="predicted"/>
<evidence type="ECO:0000256" key="6">
    <source>
        <dbReference type="SAM" id="SignalP"/>
    </source>
</evidence>
<dbReference type="Pfam" id="PF02535">
    <property type="entry name" value="Zip"/>
    <property type="match status" value="1"/>
</dbReference>
<gene>
    <name evidence="7" type="ORF">PoB_006755500</name>
</gene>
<feature type="transmembrane region" description="Helical" evidence="5">
    <location>
        <begin position="184"/>
        <end position="205"/>
    </location>
</feature>
<feature type="signal peptide" evidence="6">
    <location>
        <begin position="1"/>
        <end position="18"/>
    </location>
</feature>
<feature type="transmembrane region" description="Helical" evidence="5">
    <location>
        <begin position="211"/>
        <end position="234"/>
    </location>
</feature>
<feature type="transmembrane region" description="Helical" evidence="5">
    <location>
        <begin position="276"/>
        <end position="296"/>
    </location>
</feature>
<keyword evidence="2 5" id="KW-0812">Transmembrane</keyword>
<comment type="caution">
    <text evidence="7">The sequence shown here is derived from an EMBL/GenBank/DDBJ whole genome shotgun (WGS) entry which is preliminary data.</text>
</comment>